<name>A0A0F7PB53_9EURY</name>
<dbReference type="KEGG" id="hsu:HLASF_0888"/>
<proteinExistence type="predicted"/>
<dbReference type="InterPro" id="IPR029044">
    <property type="entry name" value="Nucleotide-diphossugar_trans"/>
</dbReference>
<evidence type="ECO:0000313" key="9">
    <source>
        <dbReference type="Proteomes" id="UP000069906"/>
    </source>
</evidence>
<feature type="domain" description="Nucleotidyl transferase" evidence="6">
    <location>
        <begin position="2"/>
        <end position="232"/>
    </location>
</feature>
<dbReference type="EMBL" id="CP008874">
    <property type="protein sequence ID" value="AKH97380.1"/>
    <property type="molecule type" value="Genomic_DNA"/>
</dbReference>
<keyword evidence="4" id="KW-0396">Initiation factor</keyword>
<dbReference type="SUPFAM" id="SSF51161">
    <property type="entry name" value="Trimeric LpxA-like enzymes"/>
    <property type="match status" value="1"/>
</dbReference>
<evidence type="ECO:0000259" key="7">
    <source>
        <dbReference type="Pfam" id="PF25084"/>
    </source>
</evidence>
<keyword evidence="3" id="KW-0963">Cytoplasm</keyword>
<dbReference type="UniPathway" id="UPA00113">
    <property type="reaction ID" value="UER00532"/>
</dbReference>
<dbReference type="InterPro" id="IPR056764">
    <property type="entry name" value="LbH_EIF2B3/5"/>
</dbReference>
<dbReference type="Proteomes" id="UP000069906">
    <property type="component" value="Chromosome"/>
</dbReference>
<dbReference type="AlphaFoldDB" id="A0A0F7PB53"/>
<dbReference type="PANTHER" id="PTHR22572">
    <property type="entry name" value="SUGAR-1-PHOSPHATE GUANYL TRANSFERASE"/>
    <property type="match status" value="1"/>
</dbReference>
<dbReference type="Pfam" id="PF25084">
    <property type="entry name" value="LbH_EIF2B"/>
    <property type="match status" value="1"/>
</dbReference>
<organism evidence="8 9">
    <name type="scientific">Halanaeroarchaeum sulfurireducens</name>
    <dbReference type="NCBI Taxonomy" id="1604004"/>
    <lineage>
        <taxon>Archaea</taxon>
        <taxon>Methanobacteriati</taxon>
        <taxon>Methanobacteriota</taxon>
        <taxon>Stenosarchaea group</taxon>
        <taxon>Halobacteria</taxon>
        <taxon>Halobacteriales</taxon>
        <taxon>Halobacteriaceae</taxon>
        <taxon>Halanaeroarchaeum</taxon>
    </lineage>
</organism>
<evidence type="ECO:0000256" key="3">
    <source>
        <dbReference type="ARBA" id="ARBA00022490"/>
    </source>
</evidence>
<feature type="domain" description="EIF2B subunit epsilon/gamma LbH" evidence="7">
    <location>
        <begin position="243"/>
        <end position="325"/>
    </location>
</feature>
<evidence type="ECO:0000313" key="8">
    <source>
        <dbReference type="EMBL" id="AKH97380.1"/>
    </source>
</evidence>
<dbReference type="GO" id="GO:0019134">
    <property type="term" value="F:glucosamine-1-phosphate N-acetyltransferase activity"/>
    <property type="evidence" value="ECO:0007669"/>
    <property type="project" value="InterPro"/>
</dbReference>
<dbReference type="Pfam" id="PF14602">
    <property type="entry name" value="Hexapep_2"/>
    <property type="match status" value="1"/>
</dbReference>
<evidence type="ECO:0000256" key="4">
    <source>
        <dbReference type="ARBA" id="ARBA00022540"/>
    </source>
</evidence>
<accession>A0A0F7PB53</accession>
<keyword evidence="8" id="KW-0548">Nucleotidyltransferase</keyword>
<dbReference type="GO" id="GO:0003977">
    <property type="term" value="F:UDP-N-acetylglucosamine diphosphorylase activity"/>
    <property type="evidence" value="ECO:0007669"/>
    <property type="project" value="InterPro"/>
</dbReference>
<protein>
    <recommendedName>
        <fullName evidence="2">Bifunctional protein GlmU</fullName>
    </recommendedName>
</protein>
<dbReference type="GeneID" id="25159073"/>
<keyword evidence="9" id="KW-1185">Reference proteome</keyword>
<dbReference type="InterPro" id="IPR001451">
    <property type="entry name" value="Hexapep"/>
</dbReference>
<comment type="subcellular location">
    <subcellularLocation>
        <location evidence="1">Cytoplasm</location>
        <location evidence="1">Cytosol</location>
    </subcellularLocation>
</comment>
<dbReference type="GO" id="GO:0006048">
    <property type="term" value="P:UDP-N-acetylglucosamine biosynthetic process"/>
    <property type="evidence" value="ECO:0007669"/>
    <property type="project" value="UniProtKB-UniPathway"/>
</dbReference>
<evidence type="ECO:0000256" key="5">
    <source>
        <dbReference type="ARBA" id="ARBA00022917"/>
    </source>
</evidence>
<evidence type="ECO:0000256" key="1">
    <source>
        <dbReference type="ARBA" id="ARBA00004514"/>
    </source>
</evidence>
<dbReference type="InterPro" id="IPR005835">
    <property type="entry name" value="NTP_transferase_dom"/>
</dbReference>
<keyword evidence="5" id="KW-0648">Protein biosynthesis</keyword>
<dbReference type="InterPro" id="IPR011004">
    <property type="entry name" value="Trimer_LpxA-like_sf"/>
</dbReference>
<dbReference type="InterPro" id="IPR023915">
    <property type="entry name" value="Bifunctiontional_GlmU_arc-type"/>
</dbReference>
<evidence type="ECO:0000259" key="6">
    <source>
        <dbReference type="Pfam" id="PF00483"/>
    </source>
</evidence>
<dbReference type="Pfam" id="PF00483">
    <property type="entry name" value="NTP_transferase"/>
    <property type="match status" value="1"/>
</dbReference>
<dbReference type="RefSeq" id="WP_050048149.1">
    <property type="nucleotide sequence ID" value="NZ_CP008874.1"/>
</dbReference>
<dbReference type="Gene3D" id="3.90.550.10">
    <property type="entry name" value="Spore Coat Polysaccharide Biosynthesis Protein SpsA, Chain A"/>
    <property type="match status" value="1"/>
</dbReference>
<dbReference type="HOGENOM" id="CLU_029499_0_1_2"/>
<keyword evidence="8" id="KW-0808">Transferase</keyword>
<dbReference type="NCBIfam" id="TIGR03992">
    <property type="entry name" value="Arch_glmU"/>
    <property type="match status" value="1"/>
</dbReference>
<dbReference type="OrthoDB" id="15372at2157"/>
<reference evidence="8 9" key="1">
    <citation type="journal article" date="2015" name="ISME J.">
        <title>Elemental sulfur and acetate can support life of a novel strictly anaerobic haloarchaeon.</title>
        <authorList>
            <person name="Sorokin D.Y."/>
            <person name="Kublanov I.V."/>
            <person name="Gavrilov S.N."/>
            <person name="Rojo D."/>
            <person name="Roman P."/>
            <person name="Golyshin P.N."/>
            <person name="Slepak V.Z."/>
            <person name="Smedile F."/>
            <person name="Ferrer M."/>
            <person name="Messina E."/>
            <person name="La Cono V."/>
            <person name="Yakimov M.M."/>
        </authorList>
    </citation>
    <scope>NUCLEOTIDE SEQUENCE [LARGE SCALE GENOMIC DNA]</scope>
    <source>
        <strain evidence="8 9">HSR2</strain>
    </source>
</reference>
<sequence length="388" mass="41364">MKAVILAAGAGERLEPVTSVRPKPMAPVANKPLLAHVVEATVDAGFEEIVLVVGYKRERIQNFFGDGDDWGASIEYAFQDPRLGTGDAVLQARDAIEDDFVVMNGDRIFESELLQEVRDLRNRTGETLMAVTYVDEPELYGVVETDADNRVREITEKPPAHAIDTDLINAGVYSFGPDIFQAIEETSSPGELALTDVLNRYGESHPVRAVTYDGTWLDVSRPWDLLPVNEALLGEDESPSAETAEVHPEAVVHDRTALGDDVRIHANATIQQGVSIGDNVHVGPNVTIQNAIVMADTTIEAGSVIRDAIIAENVDIGPNVTIPGGKTTVCLHDTIHEDVRLGAVIGDNVSIGGAVSIASGGQIGTGSRVSMGSFVAESIGPETLVTQG</sequence>
<dbReference type="CDD" id="cd04181">
    <property type="entry name" value="NTP_transferase"/>
    <property type="match status" value="1"/>
</dbReference>
<gene>
    <name evidence="8" type="primary">graD1</name>
    <name evidence="8" type="ORF">HLASF_0888</name>
</gene>
<dbReference type="SUPFAM" id="SSF53448">
    <property type="entry name" value="Nucleotide-diphospho-sugar transferases"/>
    <property type="match status" value="1"/>
</dbReference>
<dbReference type="Gene3D" id="2.160.10.10">
    <property type="entry name" value="Hexapeptide repeat proteins"/>
    <property type="match status" value="1"/>
</dbReference>
<evidence type="ECO:0000256" key="2">
    <source>
        <dbReference type="ARBA" id="ARBA00013414"/>
    </source>
</evidence>
<dbReference type="InterPro" id="IPR050486">
    <property type="entry name" value="Mannose-1P_guanyltransferase"/>
</dbReference>